<gene>
    <name evidence="2" type="ORF">EV199_6104</name>
</gene>
<feature type="transmembrane region" description="Helical" evidence="1">
    <location>
        <begin position="169"/>
        <end position="184"/>
    </location>
</feature>
<dbReference type="OrthoDB" id="5764958at2"/>
<dbReference type="Proteomes" id="UP000293874">
    <property type="component" value="Unassembled WGS sequence"/>
</dbReference>
<feature type="transmembrane region" description="Helical" evidence="1">
    <location>
        <begin position="16"/>
        <end position="36"/>
    </location>
</feature>
<sequence>MLPSIFYKEWIKIGKISLLLTAVGLLIIAGIHLTVRHDLLMKDAEIYWADIVYQKYVYFSIFKFLPLITGLLIGLAQFIPETVDKRIKLSLHLPINEEEIVLKMAGIGTGILLLIFSLLFAVMYGWSLVYFPAEIVKKTAVSILPWFFSGLAAYFLASFVILEPIWKYRILYMITGVAFLTLFYKSNVSGSYQPAILPLLICTLMLSMSSLFSIYRFRKGEM</sequence>
<keyword evidence="3" id="KW-1185">Reference proteome</keyword>
<keyword evidence="1" id="KW-1133">Transmembrane helix</keyword>
<feature type="transmembrane region" description="Helical" evidence="1">
    <location>
        <begin position="196"/>
        <end position="215"/>
    </location>
</feature>
<evidence type="ECO:0008006" key="4">
    <source>
        <dbReference type="Google" id="ProtNLM"/>
    </source>
</evidence>
<organism evidence="2 3">
    <name type="scientific">Pseudobacter ginsenosidimutans</name>
    <dbReference type="NCBI Taxonomy" id="661488"/>
    <lineage>
        <taxon>Bacteria</taxon>
        <taxon>Pseudomonadati</taxon>
        <taxon>Bacteroidota</taxon>
        <taxon>Chitinophagia</taxon>
        <taxon>Chitinophagales</taxon>
        <taxon>Chitinophagaceae</taxon>
        <taxon>Pseudobacter</taxon>
    </lineage>
</organism>
<feature type="transmembrane region" description="Helical" evidence="1">
    <location>
        <begin position="56"/>
        <end position="79"/>
    </location>
</feature>
<evidence type="ECO:0000256" key="1">
    <source>
        <dbReference type="SAM" id="Phobius"/>
    </source>
</evidence>
<feature type="transmembrane region" description="Helical" evidence="1">
    <location>
        <begin position="100"/>
        <end position="123"/>
    </location>
</feature>
<reference evidence="2 3" key="1">
    <citation type="submission" date="2019-02" db="EMBL/GenBank/DDBJ databases">
        <title>Genomic Encyclopedia of Type Strains, Phase IV (KMG-IV): sequencing the most valuable type-strain genomes for metagenomic binning, comparative biology and taxonomic classification.</title>
        <authorList>
            <person name="Goeker M."/>
        </authorList>
    </citation>
    <scope>NUCLEOTIDE SEQUENCE [LARGE SCALE GENOMIC DNA]</scope>
    <source>
        <strain evidence="2 3">DSM 18116</strain>
    </source>
</reference>
<name>A0A4Q7M892_9BACT</name>
<protein>
    <recommendedName>
        <fullName evidence="4">ABC-2 family transporter</fullName>
    </recommendedName>
</protein>
<evidence type="ECO:0000313" key="2">
    <source>
        <dbReference type="EMBL" id="RZS64004.1"/>
    </source>
</evidence>
<dbReference type="EMBL" id="SGXA01000007">
    <property type="protein sequence ID" value="RZS64004.1"/>
    <property type="molecule type" value="Genomic_DNA"/>
</dbReference>
<comment type="caution">
    <text evidence="2">The sequence shown here is derived from an EMBL/GenBank/DDBJ whole genome shotgun (WGS) entry which is preliminary data.</text>
</comment>
<dbReference type="AlphaFoldDB" id="A0A4Q7M892"/>
<proteinExistence type="predicted"/>
<keyword evidence="1" id="KW-0472">Membrane</keyword>
<keyword evidence="1" id="KW-0812">Transmembrane</keyword>
<feature type="transmembrane region" description="Helical" evidence="1">
    <location>
        <begin position="143"/>
        <end position="162"/>
    </location>
</feature>
<evidence type="ECO:0000313" key="3">
    <source>
        <dbReference type="Proteomes" id="UP000293874"/>
    </source>
</evidence>
<accession>A0A4Q7M892</accession>
<dbReference type="RefSeq" id="WP_130544567.1">
    <property type="nucleotide sequence ID" value="NZ_CP042431.1"/>
</dbReference>